<evidence type="ECO:0000313" key="3">
    <source>
        <dbReference type="Proteomes" id="UP000077519"/>
    </source>
</evidence>
<dbReference type="AlphaFoldDB" id="A0A177Y669"/>
<evidence type="ECO:0008006" key="4">
    <source>
        <dbReference type="Google" id="ProtNLM"/>
    </source>
</evidence>
<feature type="region of interest" description="Disordered" evidence="1">
    <location>
        <begin position="263"/>
        <end position="284"/>
    </location>
</feature>
<dbReference type="EMBL" id="LVHI01000041">
    <property type="protein sequence ID" value="OAK50991.1"/>
    <property type="molecule type" value="Genomic_DNA"/>
</dbReference>
<dbReference type="PANTHER" id="PTHR33428:SF14">
    <property type="entry name" value="CARBOXYLESTERASE TYPE B DOMAIN-CONTAINING PROTEIN"/>
    <property type="match status" value="1"/>
</dbReference>
<dbReference type="SUPFAM" id="SSF53474">
    <property type="entry name" value="alpha/beta-Hydrolases"/>
    <property type="match status" value="1"/>
</dbReference>
<comment type="caution">
    <text evidence="2">The sequence shown here is derived from an EMBL/GenBank/DDBJ whole genome shotgun (WGS) entry which is preliminary data.</text>
</comment>
<dbReference type="RefSeq" id="WP_068432204.1">
    <property type="nucleotide sequence ID" value="NZ_LVHI01000041.1"/>
</dbReference>
<sequence>MATSSKLAAQLTKRGPHKVLRGDLALAGQPGVVYTPAEGYNLPAVAFGHGWMLGAARYSDTLKHLASWGIVAAAPDTERGPMPSHRGLAADLGTVLDIMTGVRLGTGDISVHPEKLAVAGHGMGASVAVLAAAARSDVKAVASLFPAPSTPSAEEAAAGLTVPGLVLGDAAFTDSLDDNTLALAGAWGGPSVLRRIDKASSDGIVEGRRLLAPIGVGGTEKSTVKSVRSLLTAFLLFHIAGEKKYEELAGSVELKGSRVIDPHAPIEEQPKPSPLSAARALIGR</sequence>
<dbReference type="Proteomes" id="UP000077519">
    <property type="component" value="Unassembled WGS sequence"/>
</dbReference>
<name>A0A177Y669_9NOCA</name>
<proteinExistence type="predicted"/>
<accession>A0A177Y669</accession>
<evidence type="ECO:0000256" key="1">
    <source>
        <dbReference type="SAM" id="MobiDB-lite"/>
    </source>
</evidence>
<dbReference type="InterPro" id="IPR017395">
    <property type="entry name" value="Chlorophyllase-like"/>
</dbReference>
<dbReference type="PANTHER" id="PTHR33428">
    <property type="entry name" value="CHLOROPHYLLASE-2, CHLOROPLASTIC"/>
    <property type="match status" value="1"/>
</dbReference>
<evidence type="ECO:0000313" key="2">
    <source>
        <dbReference type="EMBL" id="OAK50991.1"/>
    </source>
</evidence>
<dbReference type="Gene3D" id="3.40.50.1820">
    <property type="entry name" value="alpha/beta hydrolase"/>
    <property type="match status" value="1"/>
</dbReference>
<organism evidence="2 3">
    <name type="scientific">Rhodococcoides kyotonense</name>
    <dbReference type="NCBI Taxonomy" id="398843"/>
    <lineage>
        <taxon>Bacteria</taxon>
        <taxon>Bacillati</taxon>
        <taxon>Actinomycetota</taxon>
        <taxon>Actinomycetes</taxon>
        <taxon>Mycobacteriales</taxon>
        <taxon>Nocardiaceae</taxon>
        <taxon>Rhodococcoides</taxon>
    </lineage>
</organism>
<dbReference type="ESTHER" id="9noca-a0a177y669">
    <property type="family name" value="Chlorophyllase"/>
</dbReference>
<protein>
    <recommendedName>
        <fullName evidence="4">Chlorophyllase enzyme</fullName>
    </recommendedName>
</protein>
<dbReference type="InterPro" id="IPR029058">
    <property type="entry name" value="AB_hydrolase_fold"/>
</dbReference>
<dbReference type="Pfam" id="PF07224">
    <property type="entry name" value="Chlorophyllase"/>
    <property type="match status" value="1"/>
</dbReference>
<reference evidence="2 3" key="1">
    <citation type="submission" date="2016-03" db="EMBL/GenBank/DDBJ databases">
        <title>Genome sequence of Rhodococcus kyotonensis KB10.</title>
        <authorList>
            <person name="Jeong H."/>
            <person name="Hong C.E."/>
            <person name="Jo S.H."/>
            <person name="Park J.M."/>
        </authorList>
    </citation>
    <scope>NUCLEOTIDE SEQUENCE [LARGE SCALE GENOMIC DNA]</scope>
    <source>
        <strain evidence="2 3">KB10</strain>
    </source>
</reference>
<keyword evidence="3" id="KW-1185">Reference proteome</keyword>
<gene>
    <name evidence="2" type="ORF">A3K89_14005</name>
</gene>